<comment type="catalytic activity">
    <reaction evidence="1">
        <text>GMP + diphosphate = guanine + 5-phospho-alpha-D-ribose 1-diphosphate</text>
        <dbReference type="Rhea" id="RHEA:25424"/>
        <dbReference type="ChEBI" id="CHEBI:16235"/>
        <dbReference type="ChEBI" id="CHEBI:33019"/>
        <dbReference type="ChEBI" id="CHEBI:58017"/>
        <dbReference type="ChEBI" id="CHEBI:58115"/>
        <dbReference type="EC" id="2.4.2.8"/>
    </reaction>
    <physiologicalReaction direction="right-to-left" evidence="1">
        <dbReference type="Rhea" id="RHEA:25426"/>
    </physiologicalReaction>
</comment>
<dbReference type="SUPFAM" id="SSF53271">
    <property type="entry name" value="PRTase-like"/>
    <property type="match status" value="1"/>
</dbReference>
<dbReference type="InterPro" id="IPR029057">
    <property type="entry name" value="PRTase-like"/>
</dbReference>
<reference evidence="5" key="1">
    <citation type="submission" date="2021-03" db="EMBL/GenBank/DDBJ databases">
        <title>Legionella lytica PCM 2298.</title>
        <authorList>
            <person name="Koper P."/>
        </authorList>
    </citation>
    <scope>NUCLEOTIDE SEQUENCE</scope>
    <source>
        <strain evidence="5">PCM 2298</strain>
    </source>
</reference>
<evidence type="ECO:0000313" key="6">
    <source>
        <dbReference type="Proteomes" id="UP001057474"/>
    </source>
</evidence>
<comment type="catalytic activity">
    <reaction evidence="2">
        <text>IMP + diphosphate = hypoxanthine + 5-phospho-alpha-D-ribose 1-diphosphate</text>
        <dbReference type="Rhea" id="RHEA:17973"/>
        <dbReference type="ChEBI" id="CHEBI:17368"/>
        <dbReference type="ChEBI" id="CHEBI:33019"/>
        <dbReference type="ChEBI" id="CHEBI:58017"/>
        <dbReference type="ChEBI" id="CHEBI:58053"/>
        <dbReference type="EC" id="2.4.2.8"/>
    </reaction>
    <physiologicalReaction direction="right-to-left" evidence="2">
        <dbReference type="Rhea" id="RHEA:17975"/>
    </physiologicalReaction>
</comment>
<protein>
    <recommendedName>
        <fullName evidence="4">Phosphoribosyltransferase domain-containing protein</fullName>
    </recommendedName>
</protein>
<feature type="domain" description="Phosphoribosyltransferase" evidence="4">
    <location>
        <begin position="50"/>
        <end position="197"/>
    </location>
</feature>
<feature type="coiled-coil region" evidence="3">
    <location>
        <begin position="4"/>
        <end position="31"/>
    </location>
</feature>
<dbReference type="CDD" id="cd06223">
    <property type="entry name" value="PRTases_typeI"/>
    <property type="match status" value="1"/>
</dbReference>
<dbReference type="InterPro" id="IPR000836">
    <property type="entry name" value="PRTase_dom"/>
</dbReference>
<sequence>MVTEQEIQEQLKETQTKLDKLTELKKTLESRFWGNSDVCEDINGVPLSKENIQQAVERLADQLITQHPDAFPILVGLMDGAHPFFAALYSELTKRDYRFQYSTMQTTSYEGMQSGNLRFTQPKGILTNRLVIVADDVCDTGKTADAIKKHFENEECAKQVQLMVLVDKKQKGRRIEPDFVGFTVSEEAFIIGYGLDFDGLVRNTDCIKTMNKAMLPTKDEAILLKEETLLCAQFKALHKQLKTLREENNKASSSKTSESGFFALPEGPAAITVVAPTDNPSVAQTEFSM</sequence>
<dbReference type="Gene3D" id="3.40.50.2020">
    <property type="match status" value="1"/>
</dbReference>
<dbReference type="PANTHER" id="PTHR43340:SF1">
    <property type="entry name" value="HYPOXANTHINE PHOSPHORIBOSYLTRANSFERASE"/>
    <property type="match status" value="1"/>
</dbReference>
<evidence type="ECO:0000259" key="4">
    <source>
        <dbReference type="Pfam" id="PF00156"/>
    </source>
</evidence>
<dbReference type="InterPro" id="IPR050408">
    <property type="entry name" value="HGPRT"/>
</dbReference>
<proteinExistence type="predicted"/>
<dbReference type="Proteomes" id="UP001057474">
    <property type="component" value="Chromosome"/>
</dbReference>
<gene>
    <name evidence="5" type="ORF">J2N86_01165</name>
</gene>
<name>A0ABY4Y9Z9_9GAMM</name>
<dbReference type="EMBL" id="CP071527">
    <property type="protein sequence ID" value="USQ13987.1"/>
    <property type="molecule type" value="Genomic_DNA"/>
</dbReference>
<evidence type="ECO:0000256" key="2">
    <source>
        <dbReference type="ARBA" id="ARBA00049402"/>
    </source>
</evidence>
<dbReference type="RefSeq" id="WP_252580378.1">
    <property type="nucleotide sequence ID" value="NZ_CP071527.1"/>
</dbReference>
<dbReference type="PANTHER" id="PTHR43340">
    <property type="entry name" value="HYPOXANTHINE-GUANINE PHOSPHORIBOSYLTRANSFERASE"/>
    <property type="match status" value="1"/>
</dbReference>
<dbReference type="Pfam" id="PF00156">
    <property type="entry name" value="Pribosyltran"/>
    <property type="match status" value="1"/>
</dbReference>
<keyword evidence="3" id="KW-0175">Coiled coil</keyword>
<organism evidence="5 6">
    <name type="scientific">Legionella lytica</name>
    <dbReference type="NCBI Taxonomy" id="96232"/>
    <lineage>
        <taxon>Bacteria</taxon>
        <taxon>Pseudomonadati</taxon>
        <taxon>Pseudomonadota</taxon>
        <taxon>Gammaproteobacteria</taxon>
        <taxon>Legionellales</taxon>
        <taxon>Legionellaceae</taxon>
        <taxon>Legionella</taxon>
    </lineage>
</organism>
<evidence type="ECO:0000256" key="1">
    <source>
        <dbReference type="ARBA" id="ARBA00048811"/>
    </source>
</evidence>
<evidence type="ECO:0000313" key="5">
    <source>
        <dbReference type="EMBL" id="USQ13987.1"/>
    </source>
</evidence>
<evidence type="ECO:0000256" key="3">
    <source>
        <dbReference type="SAM" id="Coils"/>
    </source>
</evidence>
<accession>A0ABY4Y9Z9</accession>
<keyword evidence="6" id="KW-1185">Reference proteome</keyword>